<evidence type="ECO:0000313" key="3">
    <source>
        <dbReference type="Proteomes" id="UP000002875"/>
    </source>
</evidence>
<keyword evidence="1" id="KW-0472">Membrane</keyword>
<feature type="transmembrane region" description="Helical" evidence="1">
    <location>
        <begin position="38"/>
        <end position="55"/>
    </location>
</feature>
<dbReference type="InterPro" id="IPR021214">
    <property type="entry name" value="DUF2568"/>
</dbReference>
<keyword evidence="3" id="KW-1185">Reference proteome</keyword>
<protein>
    <recommendedName>
        <fullName evidence="4">DUF2568 domain-containing protein</fullName>
    </recommendedName>
</protein>
<organism evidence="2 3">
    <name type="scientific">Emticicia oligotrophica (strain DSM 17448 / CIP 109782 / MTCC 6937 / GPTSA100-15)</name>
    <dbReference type="NCBI Taxonomy" id="929562"/>
    <lineage>
        <taxon>Bacteria</taxon>
        <taxon>Pseudomonadati</taxon>
        <taxon>Bacteroidota</taxon>
        <taxon>Cytophagia</taxon>
        <taxon>Cytophagales</taxon>
        <taxon>Leadbetterellaceae</taxon>
        <taxon>Emticicia</taxon>
    </lineage>
</organism>
<accession>A0ABN4ANV8</accession>
<evidence type="ECO:0000313" key="2">
    <source>
        <dbReference type="EMBL" id="AFK03876.1"/>
    </source>
</evidence>
<feature type="transmembrane region" description="Helical" evidence="1">
    <location>
        <begin position="6"/>
        <end position="26"/>
    </location>
</feature>
<name>A0ABN4ANV8_EMTOG</name>
<gene>
    <name evidence="2" type="ordered locus">Emtol_2740</name>
</gene>
<feature type="transmembrane region" description="Helical" evidence="1">
    <location>
        <begin position="92"/>
        <end position="109"/>
    </location>
</feature>
<keyword evidence="1" id="KW-1133">Transmembrane helix</keyword>
<dbReference type="RefSeq" id="WP_015029572.1">
    <property type="nucleotide sequence ID" value="NC_018748.1"/>
</dbReference>
<evidence type="ECO:0000256" key="1">
    <source>
        <dbReference type="SAM" id="Phobius"/>
    </source>
</evidence>
<reference evidence="2 3" key="1">
    <citation type="submission" date="2011-07" db="EMBL/GenBank/DDBJ databases">
        <title>The complete genome of chromosome of Emticicia oligotrophica DSM 17448.</title>
        <authorList>
            <consortium name="US DOE Joint Genome Institute (JGI-PGF)"/>
            <person name="Lucas S."/>
            <person name="Han J."/>
            <person name="Lapidus A."/>
            <person name="Bruce D."/>
            <person name="Goodwin L."/>
            <person name="Pitluck S."/>
            <person name="Peters L."/>
            <person name="Kyrpides N."/>
            <person name="Mavromatis K."/>
            <person name="Ivanova N."/>
            <person name="Ovchinnikova G."/>
            <person name="Teshima H."/>
            <person name="Detter J.C."/>
            <person name="Tapia R."/>
            <person name="Han C."/>
            <person name="Land M."/>
            <person name="Hauser L."/>
            <person name="Markowitz V."/>
            <person name="Cheng J.-F."/>
            <person name="Hugenholtz P."/>
            <person name="Woyke T."/>
            <person name="Wu D."/>
            <person name="Tindall B."/>
            <person name="Pomrenke H."/>
            <person name="Brambilla E."/>
            <person name="Klenk H.-P."/>
            <person name="Eisen J.A."/>
        </authorList>
    </citation>
    <scope>NUCLEOTIDE SEQUENCE [LARGE SCALE GENOMIC DNA]</scope>
    <source>
        <strain evidence="2 3">DSM 17448</strain>
    </source>
</reference>
<sequence length="115" mass="13324">MQVLKYFNYALAFSLELVLFFSVGFWGYSQGKTSFTKWIFAIILFLIVITLWAVFAAPKSNLRFQNIWLSLFRIFMFSMGTLALIDLGKNKWSIIYSICFILSVSLSHLDEKGIL</sequence>
<feature type="transmembrane region" description="Helical" evidence="1">
    <location>
        <begin position="67"/>
        <end position="85"/>
    </location>
</feature>
<keyword evidence="1" id="KW-0812">Transmembrane</keyword>
<dbReference type="Pfam" id="PF10823">
    <property type="entry name" value="DUF2568"/>
    <property type="match status" value="1"/>
</dbReference>
<dbReference type="Proteomes" id="UP000002875">
    <property type="component" value="Chromosome"/>
</dbReference>
<dbReference type="EMBL" id="CP002961">
    <property type="protein sequence ID" value="AFK03876.1"/>
    <property type="molecule type" value="Genomic_DNA"/>
</dbReference>
<proteinExistence type="predicted"/>
<evidence type="ECO:0008006" key="4">
    <source>
        <dbReference type="Google" id="ProtNLM"/>
    </source>
</evidence>